<evidence type="ECO:0000313" key="6">
    <source>
        <dbReference type="EnsemblProtists" id="EOD08016"/>
    </source>
</evidence>
<dbReference type="Proteomes" id="UP000013827">
    <property type="component" value="Unassembled WGS sequence"/>
</dbReference>
<dbReference type="HOGENOM" id="CLU_2255274_0_0_1"/>
<dbReference type="Pfam" id="PF03547">
    <property type="entry name" value="Mem_trans"/>
    <property type="match status" value="1"/>
</dbReference>
<protein>
    <recommendedName>
        <fullName evidence="8">Auxin efflux carrier</fullName>
    </recommendedName>
</protein>
<dbReference type="AlphaFoldDB" id="A0A0D3I9T1"/>
<name>A0A0D3I9T1_EMIH1</name>
<dbReference type="RefSeq" id="XP_005760445.1">
    <property type="nucleotide sequence ID" value="XM_005760388.1"/>
</dbReference>
<feature type="transmembrane region" description="Helical" evidence="5">
    <location>
        <begin position="43"/>
        <end position="61"/>
    </location>
</feature>
<keyword evidence="4 5" id="KW-0472">Membrane</keyword>
<accession>A0A0D3I9T1</accession>
<dbReference type="GO" id="GO:0016020">
    <property type="term" value="C:membrane"/>
    <property type="evidence" value="ECO:0007669"/>
    <property type="project" value="UniProtKB-SubCell"/>
</dbReference>
<evidence type="ECO:0008006" key="8">
    <source>
        <dbReference type="Google" id="ProtNLM"/>
    </source>
</evidence>
<dbReference type="GO" id="GO:0055085">
    <property type="term" value="P:transmembrane transport"/>
    <property type="evidence" value="ECO:0007669"/>
    <property type="project" value="InterPro"/>
</dbReference>
<dbReference type="InterPro" id="IPR004776">
    <property type="entry name" value="Mem_transp_PIN-like"/>
</dbReference>
<dbReference type="Gene3D" id="1.20.1530.20">
    <property type="match status" value="1"/>
</dbReference>
<dbReference type="PaxDb" id="2903-EOD08016"/>
<evidence type="ECO:0000313" key="7">
    <source>
        <dbReference type="Proteomes" id="UP000013827"/>
    </source>
</evidence>
<feature type="transmembrane region" description="Helical" evidence="5">
    <location>
        <begin position="73"/>
        <end position="97"/>
    </location>
</feature>
<dbReference type="KEGG" id="ehx:EMIHUDRAFT_218075"/>
<sequence>MAATDVSWRALGTLTAAKMVVMPAFGAATGIALRSSGLVRQPAAVLVAMIVTCTPTANNVMVMAELAGESREALAAAIFVQYAFAPFSITLWLYLYIHIATGGS</sequence>
<reference evidence="7" key="1">
    <citation type="journal article" date="2013" name="Nature">
        <title>Pan genome of the phytoplankton Emiliania underpins its global distribution.</title>
        <authorList>
            <person name="Read B.A."/>
            <person name="Kegel J."/>
            <person name="Klute M.J."/>
            <person name="Kuo A."/>
            <person name="Lefebvre S.C."/>
            <person name="Maumus F."/>
            <person name="Mayer C."/>
            <person name="Miller J."/>
            <person name="Monier A."/>
            <person name="Salamov A."/>
            <person name="Young J."/>
            <person name="Aguilar M."/>
            <person name="Claverie J.M."/>
            <person name="Frickenhaus S."/>
            <person name="Gonzalez K."/>
            <person name="Herman E.K."/>
            <person name="Lin Y.C."/>
            <person name="Napier J."/>
            <person name="Ogata H."/>
            <person name="Sarno A.F."/>
            <person name="Shmutz J."/>
            <person name="Schroeder D."/>
            <person name="de Vargas C."/>
            <person name="Verret F."/>
            <person name="von Dassow P."/>
            <person name="Valentin K."/>
            <person name="Van de Peer Y."/>
            <person name="Wheeler G."/>
            <person name="Dacks J.B."/>
            <person name="Delwiche C.F."/>
            <person name="Dyhrman S.T."/>
            <person name="Glockner G."/>
            <person name="John U."/>
            <person name="Richards T."/>
            <person name="Worden A.Z."/>
            <person name="Zhang X."/>
            <person name="Grigoriev I.V."/>
            <person name="Allen A.E."/>
            <person name="Bidle K."/>
            <person name="Borodovsky M."/>
            <person name="Bowler C."/>
            <person name="Brownlee C."/>
            <person name="Cock J.M."/>
            <person name="Elias M."/>
            <person name="Gladyshev V.N."/>
            <person name="Groth M."/>
            <person name="Guda C."/>
            <person name="Hadaegh A."/>
            <person name="Iglesias-Rodriguez M.D."/>
            <person name="Jenkins J."/>
            <person name="Jones B.M."/>
            <person name="Lawson T."/>
            <person name="Leese F."/>
            <person name="Lindquist E."/>
            <person name="Lobanov A."/>
            <person name="Lomsadze A."/>
            <person name="Malik S.B."/>
            <person name="Marsh M.E."/>
            <person name="Mackinder L."/>
            <person name="Mock T."/>
            <person name="Mueller-Roeber B."/>
            <person name="Pagarete A."/>
            <person name="Parker M."/>
            <person name="Probert I."/>
            <person name="Quesneville H."/>
            <person name="Raines C."/>
            <person name="Rensing S.A."/>
            <person name="Riano-Pachon D.M."/>
            <person name="Richier S."/>
            <person name="Rokitta S."/>
            <person name="Shiraiwa Y."/>
            <person name="Soanes D.M."/>
            <person name="van der Giezen M."/>
            <person name="Wahlund T.M."/>
            <person name="Williams B."/>
            <person name="Wilson W."/>
            <person name="Wolfe G."/>
            <person name="Wurch L.L."/>
        </authorList>
    </citation>
    <scope>NUCLEOTIDE SEQUENCE</scope>
</reference>
<evidence type="ECO:0000256" key="5">
    <source>
        <dbReference type="SAM" id="Phobius"/>
    </source>
</evidence>
<evidence type="ECO:0000256" key="3">
    <source>
        <dbReference type="ARBA" id="ARBA00022989"/>
    </source>
</evidence>
<evidence type="ECO:0000256" key="4">
    <source>
        <dbReference type="ARBA" id="ARBA00023136"/>
    </source>
</evidence>
<organism evidence="6 7">
    <name type="scientific">Emiliania huxleyi (strain CCMP1516)</name>
    <dbReference type="NCBI Taxonomy" id="280463"/>
    <lineage>
        <taxon>Eukaryota</taxon>
        <taxon>Haptista</taxon>
        <taxon>Haptophyta</taxon>
        <taxon>Prymnesiophyceae</taxon>
        <taxon>Isochrysidales</taxon>
        <taxon>Noelaerhabdaceae</taxon>
        <taxon>Emiliania</taxon>
    </lineage>
</organism>
<proteinExistence type="predicted"/>
<feature type="transmembrane region" description="Helical" evidence="5">
    <location>
        <begin position="6"/>
        <end position="31"/>
    </location>
</feature>
<dbReference type="EnsemblProtists" id="EOD08016">
    <property type="protein sequence ID" value="EOD08016"/>
    <property type="gene ID" value="EMIHUDRAFT_218075"/>
</dbReference>
<evidence type="ECO:0000256" key="1">
    <source>
        <dbReference type="ARBA" id="ARBA00004141"/>
    </source>
</evidence>
<reference evidence="6" key="2">
    <citation type="submission" date="2024-10" db="UniProtKB">
        <authorList>
            <consortium name="EnsemblProtists"/>
        </authorList>
    </citation>
    <scope>IDENTIFICATION</scope>
</reference>
<keyword evidence="7" id="KW-1185">Reference proteome</keyword>
<keyword evidence="3 5" id="KW-1133">Transmembrane helix</keyword>
<dbReference type="InterPro" id="IPR038770">
    <property type="entry name" value="Na+/solute_symporter_sf"/>
</dbReference>
<dbReference type="GeneID" id="17254151"/>
<comment type="subcellular location">
    <subcellularLocation>
        <location evidence="1">Membrane</location>
        <topology evidence="1">Multi-pass membrane protein</topology>
    </subcellularLocation>
</comment>
<keyword evidence="2 5" id="KW-0812">Transmembrane</keyword>
<evidence type="ECO:0000256" key="2">
    <source>
        <dbReference type="ARBA" id="ARBA00022692"/>
    </source>
</evidence>